<dbReference type="EMBL" id="JBHMEP010000017">
    <property type="protein sequence ID" value="MFB9137719.1"/>
    <property type="molecule type" value="Genomic_DNA"/>
</dbReference>
<evidence type="ECO:0000313" key="2">
    <source>
        <dbReference type="Proteomes" id="UP001589645"/>
    </source>
</evidence>
<dbReference type="Proteomes" id="UP001589645">
    <property type="component" value="Unassembled WGS sequence"/>
</dbReference>
<gene>
    <name evidence="1" type="ORF">ACFFUV_22480</name>
</gene>
<evidence type="ECO:0000313" key="1">
    <source>
        <dbReference type="EMBL" id="MFB9137719.1"/>
    </source>
</evidence>
<comment type="caution">
    <text evidence="1">The sequence shown here is derived from an EMBL/GenBank/DDBJ whole genome shotgun (WGS) entry which is preliminary data.</text>
</comment>
<organism evidence="1 2">
    <name type="scientific">Vibrio olivae</name>
    <dbReference type="NCBI Taxonomy" id="1243002"/>
    <lineage>
        <taxon>Bacteria</taxon>
        <taxon>Pseudomonadati</taxon>
        <taxon>Pseudomonadota</taxon>
        <taxon>Gammaproteobacteria</taxon>
        <taxon>Vibrionales</taxon>
        <taxon>Vibrionaceae</taxon>
        <taxon>Vibrio</taxon>
    </lineage>
</organism>
<dbReference type="RefSeq" id="WP_390197856.1">
    <property type="nucleotide sequence ID" value="NZ_JBHMEP010000017.1"/>
</dbReference>
<sequence length="272" mass="31287">MDDYDIEKPIVITVVARRNDGEYNTQILTYPTSGVDYEGNVRMVFFDVARSHVCQITSVFINGHEVKTYYTDIPDLDMQARYDDSLCRYDKKVNMNDIRLSFQVLETRDPKVLQVLDESEWGLLEDRKAIIEITTPGMSDPATLFLGKNQVNTFTSLTLGLNCFNYDDCNVKYLDLPDGIYDIKIIGSPSTYNFSRKYLKTDLIRRRLDRLWIKTDVLCEDKDKDLIDKIQEMETLMAVAEANVRLDNIEAAHEIIDRVGGLLEMATNCVDC</sequence>
<proteinExistence type="predicted"/>
<accession>A0ABV5HU01</accession>
<reference evidence="1 2" key="1">
    <citation type="submission" date="2024-09" db="EMBL/GenBank/DDBJ databases">
        <authorList>
            <person name="Sun Q."/>
            <person name="Mori K."/>
        </authorList>
    </citation>
    <scope>NUCLEOTIDE SEQUENCE [LARGE SCALE GENOMIC DNA]</scope>
    <source>
        <strain evidence="1 2">CECT 8064</strain>
    </source>
</reference>
<keyword evidence="2" id="KW-1185">Reference proteome</keyword>
<protein>
    <submittedName>
        <fullName evidence="1">Uncharacterized protein</fullName>
    </submittedName>
</protein>
<name>A0ABV5HU01_9VIBR</name>